<dbReference type="RefSeq" id="WP_157751368.1">
    <property type="nucleotide sequence ID" value="NZ_BOMJ01000053.1"/>
</dbReference>
<feature type="region of interest" description="Disordered" evidence="1">
    <location>
        <begin position="36"/>
        <end position="56"/>
    </location>
</feature>
<proteinExistence type="predicted"/>
<dbReference type="OrthoDB" id="3297121at2"/>
<protein>
    <recommendedName>
        <fullName evidence="5">Secreted protein</fullName>
    </recommendedName>
</protein>
<dbReference type="AlphaFoldDB" id="A0A1H1UIR4"/>
<feature type="compositionally biased region" description="Low complexity" evidence="1">
    <location>
        <begin position="36"/>
        <end position="45"/>
    </location>
</feature>
<feature type="signal peptide" evidence="2">
    <location>
        <begin position="1"/>
        <end position="22"/>
    </location>
</feature>
<sequence>MRRSLVTVVALTALSACGSSPATTTAAPPKVATLQSAAAAQSSAAPKKERPRETIGMTAEDQEALLGPYLKCMREQGYDPILARKNGDSANSAAGDEANRICEPQYLPLPPWERDPANPEARDFAVGVVKCLKGKGVEYVAVGDDGVGISLGGDQNDSRSISLGLDHMSECEREVAAKS</sequence>
<gene>
    <name evidence="3" type="ORF">SAMN04489716_1452</name>
</gene>
<reference evidence="3 4" key="1">
    <citation type="submission" date="2016-10" db="EMBL/GenBank/DDBJ databases">
        <authorList>
            <person name="de Groot N.N."/>
        </authorList>
    </citation>
    <scope>NUCLEOTIDE SEQUENCE [LARGE SCALE GENOMIC DNA]</scope>
    <source>
        <strain evidence="3 4">DSM 43941</strain>
    </source>
</reference>
<keyword evidence="4" id="KW-1185">Reference proteome</keyword>
<organism evidence="3 4">
    <name type="scientific">Actinoplanes derwentensis</name>
    <dbReference type="NCBI Taxonomy" id="113562"/>
    <lineage>
        <taxon>Bacteria</taxon>
        <taxon>Bacillati</taxon>
        <taxon>Actinomycetota</taxon>
        <taxon>Actinomycetes</taxon>
        <taxon>Micromonosporales</taxon>
        <taxon>Micromonosporaceae</taxon>
        <taxon>Actinoplanes</taxon>
    </lineage>
</organism>
<evidence type="ECO:0000256" key="2">
    <source>
        <dbReference type="SAM" id="SignalP"/>
    </source>
</evidence>
<accession>A0A1H1UIR4</accession>
<evidence type="ECO:0000313" key="4">
    <source>
        <dbReference type="Proteomes" id="UP000198688"/>
    </source>
</evidence>
<evidence type="ECO:0000256" key="1">
    <source>
        <dbReference type="SAM" id="MobiDB-lite"/>
    </source>
</evidence>
<name>A0A1H1UIR4_9ACTN</name>
<dbReference type="Proteomes" id="UP000198688">
    <property type="component" value="Chromosome I"/>
</dbReference>
<keyword evidence="2" id="KW-0732">Signal</keyword>
<feature type="chain" id="PRO_5009262276" description="Secreted protein" evidence="2">
    <location>
        <begin position="23"/>
        <end position="179"/>
    </location>
</feature>
<dbReference type="EMBL" id="LT629758">
    <property type="protein sequence ID" value="SDS72343.1"/>
    <property type="molecule type" value="Genomic_DNA"/>
</dbReference>
<dbReference type="PROSITE" id="PS51257">
    <property type="entry name" value="PROKAR_LIPOPROTEIN"/>
    <property type="match status" value="1"/>
</dbReference>
<evidence type="ECO:0000313" key="3">
    <source>
        <dbReference type="EMBL" id="SDS72343.1"/>
    </source>
</evidence>
<evidence type="ECO:0008006" key="5">
    <source>
        <dbReference type="Google" id="ProtNLM"/>
    </source>
</evidence>